<dbReference type="InterPro" id="IPR014718">
    <property type="entry name" value="GH-type_carb-bd"/>
</dbReference>
<feature type="region of interest" description="Disordered" evidence="1">
    <location>
        <begin position="21"/>
        <end position="63"/>
    </location>
</feature>
<keyword evidence="2" id="KW-0732">Signal</keyword>
<accession>A0A6J4M0Q4</accession>
<dbReference type="GO" id="GO:0016757">
    <property type="term" value="F:glycosyltransferase activity"/>
    <property type="evidence" value="ECO:0007669"/>
    <property type="project" value="UniProtKB-ARBA"/>
</dbReference>
<dbReference type="GO" id="GO:0005975">
    <property type="term" value="P:carbohydrate metabolic process"/>
    <property type="evidence" value="ECO:0007669"/>
    <property type="project" value="InterPro"/>
</dbReference>
<evidence type="ECO:0000256" key="2">
    <source>
        <dbReference type="SAM" id="SignalP"/>
    </source>
</evidence>
<dbReference type="Pfam" id="PF09137">
    <property type="entry name" value="Glucodextran_N"/>
    <property type="match status" value="1"/>
</dbReference>
<feature type="compositionally biased region" description="Basic and acidic residues" evidence="1">
    <location>
        <begin position="28"/>
        <end position="39"/>
    </location>
</feature>
<dbReference type="InterPro" id="IPR011013">
    <property type="entry name" value="Gal_mutarotase_sf_dom"/>
</dbReference>
<dbReference type="InterPro" id="IPR012341">
    <property type="entry name" value="6hp_glycosidase-like_sf"/>
</dbReference>
<evidence type="ECO:0000259" key="4">
    <source>
        <dbReference type="Pfam" id="PF09137"/>
    </source>
</evidence>
<gene>
    <name evidence="5" type="ORF">AVDCRST_MAG24-1559</name>
</gene>
<dbReference type="EMBL" id="CADCUF010000229">
    <property type="protein sequence ID" value="CAA9346720.1"/>
    <property type="molecule type" value="Genomic_DNA"/>
</dbReference>
<proteinExistence type="predicted"/>
<feature type="domain" description="Glucodextranase N-terminal" evidence="4">
    <location>
        <begin position="45"/>
        <end position="305"/>
    </location>
</feature>
<dbReference type="EC" id="3.2.1.3" evidence="5"/>
<dbReference type="GO" id="GO:0030246">
    <property type="term" value="F:carbohydrate binding"/>
    <property type="evidence" value="ECO:0007669"/>
    <property type="project" value="InterPro"/>
</dbReference>
<dbReference type="InterPro" id="IPR015220">
    <property type="entry name" value="Glucodextranase_N"/>
</dbReference>
<keyword evidence="5" id="KW-0378">Hydrolase</keyword>
<dbReference type="AlphaFoldDB" id="A0A6J4M0Q4"/>
<feature type="domain" description="GH15-like" evidence="3">
    <location>
        <begin position="318"/>
        <end position="707"/>
    </location>
</feature>
<dbReference type="InterPro" id="IPR011613">
    <property type="entry name" value="GH15-like"/>
</dbReference>
<dbReference type="Pfam" id="PF00723">
    <property type="entry name" value="Glyco_hydro_15"/>
    <property type="match status" value="1"/>
</dbReference>
<feature type="chain" id="PRO_5039201963" evidence="2">
    <location>
        <begin position="22"/>
        <end position="732"/>
    </location>
</feature>
<dbReference type="GO" id="GO:0004339">
    <property type="term" value="F:glucan 1,4-alpha-glucosidase activity"/>
    <property type="evidence" value="ECO:0007669"/>
    <property type="project" value="UniProtKB-EC"/>
</dbReference>
<dbReference type="SUPFAM" id="SSF48208">
    <property type="entry name" value="Six-hairpin glycosidases"/>
    <property type="match status" value="1"/>
</dbReference>
<dbReference type="PANTHER" id="PTHR31616:SF0">
    <property type="entry name" value="GLUCAN 1,4-ALPHA-GLUCOSIDASE"/>
    <property type="match status" value="1"/>
</dbReference>
<evidence type="ECO:0000313" key="5">
    <source>
        <dbReference type="EMBL" id="CAA9346720.1"/>
    </source>
</evidence>
<evidence type="ECO:0000256" key="1">
    <source>
        <dbReference type="SAM" id="MobiDB-lite"/>
    </source>
</evidence>
<sequence length="732" mass="80525">MTTAVALAVPLALALPLSVTAGSAAGDPRSERRSDRVADRATGTAPGAPGEVHTWNRGDKDGYGTSRTLRSKTWYTLNNGVMSEVYYPRIDTPSTRDTQLVVSDGATFTDREDEDTVGRIVPLDDESLVFRQVNMDRDGAYKIVKTYVTDPDRDAVVVRMRVVSMTGDPLRVFLLHDPALANDGDDDRAPSTRRHTLVAKDDEAAVAVRVSRGFRSVSSGYQGVSDGWTDLASDHRMSWHYTAPEQGNVVQLGRVRANGVGNQHFTVALGFGPDGREAATTARAALRRGFADARSDYSAGWHRYLGSLDEVPASAADHREEYLTSAMVLAASEDKTYRGGFVAAPGRPWAWANELQDLAVYHAVWSRDQYQIATGLMAAGDMAAARRALEYLWDVQQQPDGSFPQNSRLDGEPVFGGLQMDEVAFPLVMAWQLGQTDAATWRHVRLSADFLVDNGPATEQERWENIGGYSPATIASEIAGLVCAARIARMNGDTERAATYLATADRWERQVEEWTLTSNGPLSDQPYYLRITETGNPNQGTELQISDGGPLVDQRRILDPSFLELVRLGIRPADYPHVLHTLDLVDQRLSYMTPNGRFWHRASFDGYGERRDGTQWEPVDEGSRETLGRGWPLLGGERGEWALLAGKPAQSYLDTMARAADDESRFMAEQVWDHRPPAGTGSEFRPGEPTFAATPLTWTHAQFVRLARSIDAGEPVETPRVVACRYALAGSC</sequence>
<dbReference type="CDD" id="cd07430">
    <property type="entry name" value="GH15_N"/>
    <property type="match status" value="1"/>
</dbReference>
<dbReference type="PANTHER" id="PTHR31616">
    <property type="entry name" value="TREHALASE"/>
    <property type="match status" value="1"/>
</dbReference>
<organism evidence="5">
    <name type="scientific">uncultured Nocardioidaceae bacterium</name>
    <dbReference type="NCBI Taxonomy" id="253824"/>
    <lineage>
        <taxon>Bacteria</taxon>
        <taxon>Bacillati</taxon>
        <taxon>Actinomycetota</taxon>
        <taxon>Actinomycetes</taxon>
        <taxon>Propionibacteriales</taxon>
        <taxon>Nocardioidaceae</taxon>
        <taxon>environmental samples</taxon>
    </lineage>
</organism>
<dbReference type="Gene3D" id="2.70.98.10">
    <property type="match status" value="1"/>
</dbReference>
<reference evidence="5" key="1">
    <citation type="submission" date="2020-02" db="EMBL/GenBank/DDBJ databases">
        <authorList>
            <person name="Meier V. D."/>
        </authorList>
    </citation>
    <scope>NUCLEOTIDE SEQUENCE</scope>
    <source>
        <strain evidence="5">AVDCRST_MAG24</strain>
    </source>
</reference>
<evidence type="ECO:0000259" key="3">
    <source>
        <dbReference type="Pfam" id="PF00723"/>
    </source>
</evidence>
<feature type="signal peptide" evidence="2">
    <location>
        <begin position="1"/>
        <end position="21"/>
    </location>
</feature>
<dbReference type="InterPro" id="IPR008928">
    <property type="entry name" value="6-hairpin_glycosidase_sf"/>
</dbReference>
<keyword evidence="5" id="KW-0326">Glycosidase</keyword>
<name>A0A6J4M0Q4_9ACTN</name>
<dbReference type="SUPFAM" id="SSF74650">
    <property type="entry name" value="Galactose mutarotase-like"/>
    <property type="match status" value="1"/>
</dbReference>
<dbReference type="Gene3D" id="1.50.10.10">
    <property type="match status" value="1"/>
</dbReference>
<protein>
    <submittedName>
        <fullName evidence="5">GH15</fullName>
        <ecNumber evidence="5">3.2.1.3</ecNumber>
    </submittedName>
</protein>